<feature type="domain" description="Recombinase" evidence="3">
    <location>
        <begin position="161"/>
        <end position="303"/>
    </location>
</feature>
<dbReference type="InterPro" id="IPR038109">
    <property type="entry name" value="DNA_bind_recomb_sf"/>
</dbReference>
<dbReference type="InterPro" id="IPR050639">
    <property type="entry name" value="SSR_resolvase"/>
</dbReference>
<dbReference type="EMBL" id="CACRUA010000030">
    <property type="protein sequence ID" value="VYU58475.1"/>
    <property type="molecule type" value="Genomic_DNA"/>
</dbReference>
<evidence type="ECO:0000259" key="2">
    <source>
        <dbReference type="PROSITE" id="PS51736"/>
    </source>
</evidence>
<dbReference type="SMART" id="SM00857">
    <property type="entry name" value="Resolvase"/>
    <property type="match status" value="1"/>
</dbReference>
<dbReference type="InterPro" id="IPR025378">
    <property type="entry name" value="DUF4368"/>
</dbReference>
<dbReference type="PANTHER" id="PTHR30461:SF23">
    <property type="entry name" value="DNA RECOMBINASE-RELATED"/>
    <property type="match status" value="1"/>
</dbReference>
<dbReference type="SUPFAM" id="SSF53041">
    <property type="entry name" value="Resolvase-like"/>
    <property type="match status" value="1"/>
</dbReference>
<organism evidence="4">
    <name type="scientific">Clostridium symbiosum</name>
    <name type="common">Bacteroides symbiosus</name>
    <dbReference type="NCBI Taxonomy" id="1512"/>
    <lineage>
        <taxon>Bacteria</taxon>
        <taxon>Bacillati</taxon>
        <taxon>Bacillota</taxon>
        <taxon>Clostridia</taxon>
        <taxon>Lachnospirales</taxon>
        <taxon>Lachnospiraceae</taxon>
        <taxon>Otoolea</taxon>
    </lineage>
</organism>
<evidence type="ECO:0000259" key="3">
    <source>
        <dbReference type="PROSITE" id="PS51737"/>
    </source>
</evidence>
<dbReference type="InterPro" id="IPR011109">
    <property type="entry name" value="DNA_bind_recombinase_dom"/>
</dbReference>
<dbReference type="Pfam" id="PF00239">
    <property type="entry name" value="Resolvase"/>
    <property type="match status" value="1"/>
</dbReference>
<name>A0A6N3G2M1_CLOSY</name>
<dbReference type="GO" id="GO:0000150">
    <property type="term" value="F:DNA strand exchange activity"/>
    <property type="evidence" value="ECO:0007669"/>
    <property type="project" value="InterPro"/>
</dbReference>
<dbReference type="InterPro" id="IPR025827">
    <property type="entry name" value="Zn_ribbon_recom_dom"/>
</dbReference>
<evidence type="ECO:0000256" key="1">
    <source>
        <dbReference type="SAM" id="Coils"/>
    </source>
</evidence>
<dbReference type="RefSeq" id="WP_156684773.1">
    <property type="nucleotide sequence ID" value="NZ_CACRUA010000030.1"/>
</dbReference>
<dbReference type="Pfam" id="PF13408">
    <property type="entry name" value="Zn_ribbon_recom"/>
    <property type="match status" value="1"/>
</dbReference>
<dbReference type="Gene3D" id="3.40.50.1390">
    <property type="entry name" value="Resolvase, N-terminal catalytic domain"/>
    <property type="match status" value="1"/>
</dbReference>
<keyword evidence="1" id="KW-0175">Coiled coil</keyword>
<dbReference type="InterPro" id="IPR006119">
    <property type="entry name" value="Resolv_N"/>
</dbReference>
<evidence type="ECO:0000313" key="4">
    <source>
        <dbReference type="EMBL" id="VYU58475.1"/>
    </source>
</evidence>
<protein>
    <submittedName>
        <fullName evidence="4">Recombinase</fullName>
    </submittedName>
</protein>
<dbReference type="CDD" id="cd03770">
    <property type="entry name" value="SR_TndX_transposase"/>
    <property type="match status" value="1"/>
</dbReference>
<dbReference type="Pfam" id="PF14287">
    <property type="entry name" value="DUF4368"/>
    <property type="match status" value="1"/>
</dbReference>
<accession>A0A6N3G2M1</accession>
<dbReference type="Pfam" id="PF07508">
    <property type="entry name" value="Recombinase"/>
    <property type="match status" value="1"/>
</dbReference>
<feature type="domain" description="Resolvase/invertase-type recombinase catalytic" evidence="2">
    <location>
        <begin position="6"/>
        <end position="158"/>
    </location>
</feature>
<feature type="coiled-coil region" evidence="1">
    <location>
        <begin position="396"/>
        <end position="423"/>
    </location>
</feature>
<proteinExistence type="predicted"/>
<dbReference type="AlphaFoldDB" id="A0A6N3G2M1"/>
<reference evidence="4" key="1">
    <citation type="submission" date="2019-11" db="EMBL/GenBank/DDBJ databases">
        <authorList>
            <person name="Feng L."/>
        </authorList>
    </citation>
    <scope>NUCLEOTIDE SEQUENCE</scope>
    <source>
        <strain evidence="4">CsymbiosumLFYP84</strain>
    </source>
</reference>
<sequence>MRNEKITPLYERLSRDDELQGESNSISNQKKMLEDFARRNGLPNPTHFTDDGVSGTRFDRPGFLAMMEEVEAGRVEAIVIKDMSRLGRDYLKVGQVMEILRQRGVRLIAINDGVDSLKGDDDFTPFRNIMNEFYARDTSRKIRSVFKSKGMSGKHLTGTVIYGYLWDKKREHWLVDEEAAAVVRHIFALAMEGYGPYQIATKLSEEKIEMPAVLLARYGEGVNKNKTFADIYRWSASTVVEILKKREYLGHTVNFKTRKHFKDKKSHYVDESEWTIFENTHEAIIDQETFDNVQRIRGNARRYPDGFGEAHPLTGLMYCADCGGKMYVHRTYNGKRVPQYTCGQYGKYPIGSLCPTQHRIKAEAVLTLIADMLRAIAEYSKNDRAEFIRTVQETQAAQQTADISKKRKRLAAAQKRAGELEKLICKIYEDNALGKLPDARYEALDTQYAKEQDALNAEITELEKAVTGYEQSRKSAEKFIALIDKYENFDTLTNTMLNEFVEKILVHERARKGSQDTTQEVEIYFNFVGRYIPPALQPVPLTPEEQEELRKKEERKDRLHQNYLRRKANGKQKEWEERYNAKRKAKMEAAKAAIRAEDMEKGIFTTVSQLPKQEPRKATVSASAAV</sequence>
<gene>
    <name evidence="4" type="ORF">CSLFYP84_02816</name>
</gene>
<dbReference type="Gene3D" id="3.90.1750.20">
    <property type="entry name" value="Putative Large Serine Recombinase, Chain B, Domain 2"/>
    <property type="match status" value="1"/>
</dbReference>
<dbReference type="GO" id="GO:0003677">
    <property type="term" value="F:DNA binding"/>
    <property type="evidence" value="ECO:0007669"/>
    <property type="project" value="InterPro"/>
</dbReference>
<dbReference type="InterPro" id="IPR036162">
    <property type="entry name" value="Resolvase-like_N_sf"/>
</dbReference>
<dbReference type="PANTHER" id="PTHR30461">
    <property type="entry name" value="DNA-INVERTASE FROM LAMBDOID PROPHAGE"/>
    <property type="match status" value="1"/>
</dbReference>
<dbReference type="PROSITE" id="PS51737">
    <property type="entry name" value="RECOMBINASE_DNA_BIND"/>
    <property type="match status" value="1"/>
</dbReference>
<dbReference type="PROSITE" id="PS51736">
    <property type="entry name" value="RECOMBINASES_3"/>
    <property type="match status" value="1"/>
</dbReference>